<protein>
    <submittedName>
        <fullName evidence="11">Chaplin</fullName>
    </submittedName>
</protein>
<evidence type="ECO:0000256" key="8">
    <source>
        <dbReference type="SAM" id="MobiDB-lite"/>
    </source>
</evidence>
<dbReference type="PROSITE" id="PS51884">
    <property type="entry name" value="CHAPLIN"/>
    <property type="match status" value="2"/>
</dbReference>
<reference evidence="11 12" key="1">
    <citation type="submission" date="2024-01" db="EMBL/GenBank/DDBJ databases">
        <title>Genome mining of biosynthetic gene clusters to explore secondary metabolites of Streptomyces sp.</title>
        <authorList>
            <person name="Baig A."/>
            <person name="Ajitkumar Shintre N."/>
            <person name="Kumar H."/>
            <person name="Anbarasu A."/>
            <person name="Ramaiah S."/>
        </authorList>
    </citation>
    <scope>NUCLEOTIDE SEQUENCE [LARGE SCALE GENOMIC DNA]</scope>
    <source>
        <strain evidence="11 12">A57</strain>
    </source>
</reference>
<feature type="domain" description="Chaplin" evidence="10">
    <location>
        <begin position="98"/>
        <end position="138"/>
    </location>
</feature>
<evidence type="ECO:0000256" key="2">
    <source>
        <dbReference type="ARBA" id="ARBA00022512"/>
    </source>
</evidence>
<comment type="subcellular location">
    <subcellularLocation>
        <location evidence="1">Secreted</location>
        <location evidence="1">Cell wall</location>
    </subcellularLocation>
</comment>
<proteinExistence type="predicted"/>
<feature type="region of interest" description="Disordered" evidence="8">
    <location>
        <begin position="120"/>
        <end position="190"/>
    </location>
</feature>
<dbReference type="NCBIfam" id="TIGR01167">
    <property type="entry name" value="LPXTG_anchor"/>
    <property type="match status" value="1"/>
</dbReference>
<name>A0ABV5EBT7_9ACTN</name>
<feature type="compositionally biased region" description="Pro residues" evidence="8">
    <location>
        <begin position="142"/>
        <end position="159"/>
    </location>
</feature>
<dbReference type="EMBL" id="JAYMRP010000012">
    <property type="protein sequence ID" value="MFB8774309.1"/>
    <property type="molecule type" value="Genomic_DNA"/>
</dbReference>
<keyword evidence="6 7" id="KW-0034">Amyloid</keyword>
<feature type="chain" id="PRO_5047262721" evidence="9">
    <location>
        <begin position="28"/>
        <end position="223"/>
    </location>
</feature>
<evidence type="ECO:0000256" key="3">
    <source>
        <dbReference type="ARBA" id="ARBA00022525"/>
    </source>
</evidence>
<keyword evidence="3" id="KW-0964">Secreted</keyword>
<evidence type="ECO:0000256" key="4">
    <source>
        <dbReference type="ARBA" id="ARBA00022729"/>
    </source>
</evidence>
<dbReference type="RefSeq" id="WP_376733045.1">
    <property type="nucleotide sequence ID" value="NZ_JAYMRP010000012.1"/>
</dbReference>
<organism evidence="11 12">
    <name type="scientific">Streptomyces broussonetiae</name>
    <dbReference type="NCBI Taxonomy" id="2686304"/>
    <lineage>
        <taxon>Bacteria</taxon>
        <taxon>Bacillati</taxon>
        <taxon>Actinomycetota</taxon>
        <taxon>Actinomycetes</taxon>
        <taxon>Kitasatosporales</taxon>
        <taxon>Streptomycetaceae</taxon>
        <taxon>Streptomyces</taxon>
    </lineage>
</organism>
<comment type="caution">
    <text evidence="11">The sequence shown here is derived from an EMBL/GenBank/DDBJ whole genome shotgun (WGS) entry which is preliminary data.</text>
</comment>
<gene>
    <name evidence="11" type="ORF">VSS16_16515</name>
</gene>
<dbReference type="Proteomes" id="UP001585080">
    <property type="component" value="Unassembled WGS sequence"/>
</dbReference>
<feature type="domain" description="Chaplin" evidence="10">
    <location>
        <begin position="38"/>
        <end position="78"/>
    </location>
</feature>
<evidence type="ECO:0000313" key="12">
    <source>
        <dbReference type="Proteomes" id="UP001585080"/>
    </source>
</evidence>
<feature type="signal peptide" evidence="9">
    <location>
        <begin position="1"/>
        <end position="27"/>
    </location>
</feature>
<keyword evidence="12" id="KW-1185">Reference proteome</keyword>
<dbReference type="Pfam" id="PF03777">
    <property type="entry name" value="ChpA-C"/>
    <property type="match status" value="2"/>
</dbReference>
<keyword evidence="5" id="KW-0130">Cell adhesion</keyword>
<dbReference type="InterPro" id="IPR005528">
    <property type="entry name" value="ChpA-H"/>
</dbReference>
<evidence type="ECO:0000313" key="11">
    <source>
        <dbReference type="EMBL" id="MFB8774309.1"/>
    </source>
</evidence>
<keyword evidence="4 9" id="KW-0732">Signal</keyword>
<keyword evidence="2" id="KW-0134">Cell wall</keyword>
<evidence type="ECO:0000256" key="1">
    <source>
        <dbReference type="ARBA" id="ARBA00004191"/>
    </source>
</evidence>
<sequence>MRRATRNGVMAVAAASGAMAMALPAHADSAADGAAADSPGLISGNTVQLPVHVPVNVCGNTVNVVGLLNPATGNGCANEGAGHRRTPAASAHGHGEDAPGVVSGNGVHLPVHLPVNVTGNSADVVGVGNPAGGDESVNTPTTPRPPARPTRPDPTPAPAERPRKTRPVTQPAPHTARQPAPAPTEAALAHTGTDGTLPAVLSGTAMILSGAVLVRRFRPRLPR</sequence>
<evidence type="ECO:0000256" key="5">
    <source>
        <dbReference type="ARBA" id="ARBA00022889"/>
    </source>
</evidence>
<evidence type="ECO:0000256" key="6">
    <source>
        <dbReference type="ARBA" id="ARBA00023087"/>
    </source>
</evidence>
<evidence type="ECO:0000259" key="10">
    <source>
        <dbReference type="PROSITE" id="PS51884"/>
    </source>
</evidence>
<accession>A0ABV5EBT7</accession>
<evidence type="ECO:0000256" key="9">
    <source>
        <dbReference type="SAM" id="SignalP"/>
    </source>
</evidence>
<feature type="region of interest" description="Disordered" evidence="8">
    <location>
        <begin position="78"/>
        <end position="105"/>
    </location>
</feature>
<evidence type="ECO:0000256" key="7">
    <source>
        <dbReference type="PROSITE-ProRule" id="PRU01232"/>
    </source>
</evidence>